<dbReference type="Gene3D" id="2.30.30.40">
    <property type="entry name" value="SH3 Domains"/>
    <property type="match status" value="2"/>
</dbReference>
<dbReference type="PANTHER" id="PTHR24202">
    <property type="entry name" value="E3 UBIQUITIN-PROTEIN LIGASE MIB2"/>
    <property type="match status" value="1"/>
</dbReference>
<name>A0A8W8I4E1_MAGGI</name>
<proteinExistence type="predicted"/>
<sequence length="571" mass="64896">MESEDRTSYVRHWERKANEESYKNNQSLQYNGCVYGKYLTTVFLLDTSASMAGTGLEQMKKAFKEIIHEFSQHPSIKENVTIITFGRDVKVLQYYSTDYTKISQCVDDIECAGGSPLEAGLILSSSGILSVPYMTLGSFDLRTRVVIITDGKPTDFGTENSEDVFESMGLDKTSGTIIKRVRGMGRWNPIFCIPVGQNPNIDLASTVFQELSDKDGFSREDITSEVSKMKIGVSGKDLNDVCEIIEKRHAYRSSSCIEKEIEEEQEQEFQEKYAHMPNVGTRVRRGRDWKWKNQDGQGAGTVTGHSNRFGWINVEWDTGLSLLYRYGNDGIMTAYDIEPSDEPRILLEDQPIAVGCLVRRGPDWKWGDQDGGPGNIGTVFRLKTPTEIYVRWPNGNKSNYRYGYRGYRDIEICDPFDPSVLETRTRQMTSSMSKHNEALNSKEAADANVTWRSTGDMTFSKAYSLNKSNDSKKDTVFSDSSHHGRSIFRNQCDKSTCSIWQWQSRCGQWKDFPKDANDTIMEFCSKGKGTTVIVNLNGQLCRINMKKKNMMNTITKEEFNVRLYNKNPHVG</sequence>
<evidence type="ECO:0000259" key="1">
    <source>
        <dbReference type="PROSITE" id="PS50234"/>
    </source>
</evidence>
<dbReference type="GO" id="GO:0004842">
    <property type="term" value="F:ubiquitin-protein transferase activity"/>
    <property type="evidence" value="ECO:0007669"/>
    <property type="project" value="InterPro"/>
</dbReference>
<dbReference type="GO" id="GO:0016567">
    <property type="term" value="P:protein ubiquitination"/>
    <property type="evidence" value="ECO:0007669"/>
    <property type="project" value="InterPro"/>
</dbReference>
<dbReference type="InterPro" id="IPR036465">
    <property type="entry name" value="vWFA_dom_sf"/>
</dbReference>
<dbReference type="SUPFAM" id="SSF53300">
    <property type="entry name" value="vWA-like"/>
    <property type="match status" value="1"/>
</dbReference>
<evidence type="ECO:0000259" key="2">
    <source>
        <dbReference type="PROSITE" id="PS51416"/>
    </source>
</evidence>
<dbReference type="PANTHER" id="PTHR24202:SF4">
    <property type="entry name" value="E3 UBIQUITIN-PROTEIN LIGASE MIB2-RELATED"/>
    <property type="match status" value="1"/>
</dbReference>
<dbReference type="InterPro" id="IPR002035">
    <property type="entry name" value="VWF_A"/>
</dbReference>
<protein>
    <recommendedName>
        <fullName evidence="5">E3 ubiquitin-protein ligase MIB2</fullName>
    </recommendedName>
</protein>
<dbReference type="EnsemblMetazoa" id="G12524.1">
    <property type="protein sequence ID" value="G12524.1:cds"/>
    <property type="gene ID" value="G12524"/>
</dbReference>
<dbReference type="Gene3D" id="3.40.50.410">
    <property type="entry name" value="von Willebrand factor, type A domain"/>
    <property type="match status" value="1"/>
</dbReference>
<evidence type="ECO:0008006" key="5">
    <source>
        <dbReference type="Google" id="ProtNLM"/>
    </source>
</evidence>
<organism evidence="3 4">
    <name type="scientific">Magallana gigas</name>
    <name type="common">Pacific oyster</name>
    <name type="synonym">Crassostrea gigas</name>
    <dbReference type="NCBI Taxonomy" id="29159"/>
    <lineage>
        <taxon>Eukaryota</taxon>
        <taxon>Metazoa</taxon>
        <taxon>Spiralia</taxon>
        <taxon>Lophotrochozoa</taxon>
        <taxon>Mollusca</taxon>
        <taxon>Bivalvia</taxon>
        <taxon>Autobranchia</taxon>
        <taxon>Pteriomorphia</taxon>
        <taxon>Ostreida</taxon>
        <taxon>Ostreoidea</taxon>
        <taxon>Ostreidae</taxon>
        <taxon>Magallana</taxon>
    </lineage>
</organism>
<dbReference type="InterPro" id="IPR037252">
    <property type="entry name" value="Mib_Herc2_sf"/>
</dbReference>
<dbReference type="Pfam" id="PF02825">
    <property type="entry name" value="WWE"/>
    <property type="match status" value="1"/>
</dbReference>
<evidence type="ECO:0000313" key="4">
    <source>
        <dbReference type="Proteomes" id="UP000005408"/>
    </source>
</evidence>
<dbReference type="SUPFAM" id="SSF159034">
    <property type="entry name" value="Mib/herc2 domain-like"/>
    <property type="match status" value="2"/>
</dbReference>
<feature type="domain" description="MIB/HERC2" evidence="2">
    <location>
        <begin position="270"/>
        <end position="343"/>
    </location>
</feature>
<dbReference type="GO" id="GO:0005737">
    <property type="term" value="C:cytoplasm"/>
    <property type="evidence" value="ECO:0007669"/>
    <property type="project" value="TreeGrafter"/>
</dbReference>
<dbReference type="InterPro" id="IPR010606">
    <property type="entry name" value="Mib_Herc2"/>
</dbReference>
<dbReference type="InterPro" id="IPR004170">
    <property type="entry name" value="WWE_dom"/>
</dbReference>
<accession>A0A8W8I4E1</accession>
<feature type="domain" description="VWFA" evidence="1">
    <location>
        <begin position="40"/>
        <end position="233"/>
    </location>
</feature>
<dbReference type="PROSITE" id="PS50234">
    <property type="entry name" value="VWFA"/>
    <property type="match status" value="1"/>
</dbReference>
<dbReference type="CDD" id="cd00198">
    <property type="entry name" value="vWFA"/>
    <property type="match status" value="1"/>
</dbReference>
<dbReference type="SMART" id="SM00327">
    <property type="entry name" value="VWA"/>
    <property type="match status" value="1"/>
</dbReference>
<keyword evidence="4" id="KW-1185">Reference proteome</keyword>
<reference evidence="3" key="1">
    <citation type="submission" date="2022-08" db="UniProtKB">
        <authorList>
            <consortium name="EnsemblMetazoa"/>
        </authorList>
    </citation>
    <scope>IDENTIFICATION</scope>
    <source>
        <strain evidence="3">05x7-T-G4-1.051#20</strain>
    </source>
</reference>
<dbReference type="AlphaFoldDB" id="A0A8W8I4E1"/>
<dbReference type="Proteomes" id="UP000005408">
    <property type="component" value="Unassembled WGS sequence"/>
</dbReference>
<feature type="domain" description="MIB/HERC2" evidence="2">
    <location>
        <begin position="342"/>
        <end position="416"/>
    </location>
</feature>
<dbReference type="GO" id="GO:0046872">
    <property type="term" value="F:metal ion binding"/>
    <property type="evidence" value="ECO:0007669"/>
    <property type="project" value="InterPro"/>
</dbReference>
<evidence type="ECO:0000313" key="3">
    <source>
        <dbReference type="EnsemblMetazoa" id="G12524.1:cds"/>
    </source>
</evidence>
<dbReference type="Pfam" id="PF13519">
    <property type="entry name" value="VWA_2"/>
    <property type="match status" value="1"/>
</dbReference>
<dbReference type="PROSITE" id="PS51416">
    <property type="entry name" value="MIB_HERC2"/>
    <property type="match status" value="2"/>
</dbReference>
<dbReference type="Pfam" id="PF06701">
    <property type="entry name" value="MIB_HERC2"/>
    <property type="match status" value="2"/>
</dbReference>